<dbReference type="RefSeq" id="WP_229753499.1">
    <property type="nucleotide sequence ID" value="NZ_BMFT01000002.1"/>
</dbReference>
<proteinExistence type="inferred from homology"/>
<dbReference type="GO" id="GO:0008483">
    <property type="term" value="F:transaminase activity"/>
    <property type="evidence" value="ECO:0007669"/>
    <property type="project" value="UniProtKB-KW"/>
</dbReference>
<dbReference type="Pfam" id="PF01041">
    <property type="entry name" value="DegT_DnrJ_EryC1"/>
    <property type="match status" value="1"/>
</dbReference>
<keyword evidence="4" id="KW-0808">Transferase</keyword>
<dbReference type="PIRSF" id="PIRSF000390">
    <property type="entry name" value="PLP_StrS"/>
    <property type="match status" value="1"/>
</dbReference>
<keyword evidence="1 3" id="KW-0663">Pyridoxal phosphate</keyword>
<comment type="caution">
    <text evidence="4">The sequence shown here is derived from an EMBL/GenBank/DDBJ whole genome shotgun (WGS) entry which is preliminary data.</text>
</comment>
<sequence length="375" mass="41334">MTKRNESTTMRIPVLDLSYEMKDLKPQILNAIEDVLDQGAFIMGPKVKEFERNVAEYLGVRYAVTLNSGTDALVIALLAAGIGEGDEVITTPFTFFASAEAISRIGATPVFVDIDPHTYNINPQLLGSAITSRTKAIIPVHLFGQSADMDPLLAVAAQHNLIVVEDVAQAFGGEYKGRKVGTIGDIGCFSFFPSKNLGAYGDGGLLVTNDQELAEKSAMLRTHGSKKKYYNELIGFNSRLDEIQAAILGVKLPHIDPWNEGRREAAARYRELLGDVEGIILPEEVSYSRHVYHQYTLRVLNGRRDELQAKLEENGISSMVYYPVPVHKLPVYESINASMSVAETLSFEVLSLPIWPQIEASTQQYIAGKIKEALQ</sequence>
<reference evidence="5" key="1">
    <citation type="journal article" date="2019" name="Int. J. Syst. Evol. Microbiol.">
        <title>The Global Catalogue of Microorganisms (GCM) 10K type strain sequencing project: providing services to taxonomists for standard genome sequencing and annotation.</title>
        <authorList>
            <consortium name="The Broad Institute Genomics Platform"/>
            <consortium name="The Broad Institute Genome Sequencing Center for Infectious Disease"/>
            <person name="Wu L."/>
            <person name="Ma J."/>
        </authorList>
    </citation>
    <scope>NUCLEOTIDE SEQUENCE [LARGE SCALE GENOMIC DNA]</scope>
    <source>
        <strain evidence="5">CGMCC 1.12769</strain>
    </source>
</reference>
<evidence type="ECO:0000256" key="2">
    <source>
        <dbReference type="ARBA" id="ARBA00037999"/>
    </source>
</evidence>
<gene>
    <name evidence="4" type="ORF">GCM10008013_36440</name>
</gene>
<dbReference type="InterPro" id="IPR015424">
    <property type="entry name" value="PyrdxlP-dep_Trfase"/>
</dbReference>
<name>A0ABQ1YN18_9BACL</name>
<dbReference type="Gene3D" id="3.90.1150.10">
    <property type="entry name" value="Aspartate Aminotransferase, domain 1"/>
    <property type="match status" value="1"/>
</dbReference>
<dbReference type="Proteomes" id="UP000659344">
    <property type="component" value="Unassembled WGS sequence"/>
</dbReference>
<evidence type="ECO:0000256" key="3">
    <source>
        <dbReference type="RuleBase" id="RU004508"/>
    </source>
</evidence>
<comment type="similarity">
    <text evidence="2 3">Belongs to the DegT/DnrJ/EryC1 family.</text>
</comment>
<evidence type="ECO:0000256" key="1">
    <source>
        <dbReference type="ARBA" id="ARBA00022898"/>
    </source>
</evidence>
<keyword evidence="4" id="KW-0032">Aminotransferase</keyword>
<dbReference type="SUPFAM" id="SSF53383">
    <property type="entry name" value="PLP-dependent transferases"/>
    <property type="match status" value="1"/>
</dbReference>
<organism evidence="4 5">
    <name type="scientific">Paenibacillus segetis</name>
    <dbReference type="NCBI Taxonomy" id="1325360"/>
    <lineage>
        <taxon>Bacteria</taxon>
        <taxon>Bacillati</taxon>
        <taxon>Bacillota</taxon>
        <taxon>Bacilli</taxon>
        <taxon>Bacillales</taxon>
        <taxon>Paenibacillaceae</taxon>
        <taxon>Paenibacillus</taxon>
    </lineage>
</organism>
<dbReference type="PANTHER" id="PTHR30244">
    <property type="entry name" value="TRANSAMINASE"/>
    <property type="match status" value="1"/>
</dbReference>
<dbReference type="EMBL" id="BMFT01000002">
    <property type="protein sequence ID" value="GGH32189.1"/>
    <property type="molecule type" value="Genomic_DNA"/>
</dbReference>
<protein>
    <submittedName>
        <fullName evidence="4">Aminotransferase</fullName>
    </submittedName>
</protein>
<accession>A0ABQ1YN18</accession>
<dbReference type="CDD" id="cd00616">
    <property type="entry name" value="AHBA_syn"/>
    <property type="match status" value="1"/>
</dbReference>
<evidence type="ECO:0000313" key="4">
    <source>
        <dbReference type="EMBL" id="GGH32189.1"/>
    </source>
</evidence>
<dbReference type="InterPro" id="IPR015421">
    <property type="entry name" value="PyrdxlP-dep_Trfase_major"/>
</dbReference>
<dbReference type="PANTHER" id="PTHR30244:SF36">
    <property type="entry name" value="3-OXO-GLUCOSE-6-PHOSPHATE:GLUTAMATE AMINOTRANSFERASE"/>
    <property type="match status" value="1"/>
</dbReference>
<dbReference type="Gene3D" id="3.40.640.10">
    <property type="entry name" value="Type I PLP-dependent aspartate aminotransferase-like (Major domain)"/>
    <property type="match status" value="1"/>
</dbReference>
<keyword evidence="5" id="KW-1185">Reference proteome</keyword>
<dbReference type="InterPro" id="IPR000653">
    <property type="entry name" value="DegT/StrS_aminotransferase"/>
</dbReference>
<dbReference type="InterPro" id="IPR015422">
    <property type="entry name" value="PyrdxlP-dep_Trfase_small"/>
</dbReference>
<evidence type="ECO:0000313" key="5">
    <source>
        <dbReference type="Proteomes" id="UP000659344"/>
    </source>
</evidence>